<evidence type="ECO:0000313" key="2">
    <source>
        <dbReference type="Proteomes" id="UP001470809"/>
    </source>
</evidence>
<organism evidence="1 2">
    <name type="scientific">Yoonia rhodophyticola</name>
    <dbReference type="NCBI Taxonomy" id="3137370"/>
    <lineage>
        <taxon>Bacteria</taxon>
        <taxon>Pseudomonadati</taxon>
        <taxon>Pseudomonadota</taxon>
        <taxon>Alphaproteobacteria</taxon>
        <taxon>Rhodobacterales</taxon>
        <taxon>Paracoccaceae</taxon>
        <taxon>Yoonia</taxon>
    </lineage>
</organism>
<proteinExistence type="predicted"/>
<protein>
    <recommendedName>
        <fullName evidence="3">Sulfotransferase</fullName>
    </recommendedName>
</protein>
<dbReference type="Proteomes" id="UP001470809">
    <property type="component" value="Chromosome"/>
</dbReference>
<accession>A0AAN0M914</accession>
<keyword evidence="2" id="KW-1185">Reference proteome</keyword>
<name>A0AAN0M914_9RHOB</name>
<dbReference type="AlphaFoldDB" id="A0AAN0M914"/>
<reference evidence="2" key="1">
    <citation type="submission" date="2024-04" db="EMBL/GenBank/DDBJ databases">
        <title>Phylogenomic analyses of a clade within the roseobacter group suggest taxonomic reassignments of species of the genera Aestuariivita, Citreicella, Loktanella, Nautella, Pelagibaca, Ruegeria, Thalassobius, Thiobacimonas and Tropicibacter, and the proposal o.</title>
        <authorList>
            <person name="Jeon C.O."/>
        </authorList>
    </citation>
    <scope>NUCLEOTIDE SEQUENCE [LARGE SCALE GENOMIC DNA]</scope>
    <source>
        <strain evidence="2">SS1-5</strain>
    </source>
</reference>
<dbReference type="KEGG" id="yrh:AABB31_17750"/>
<dbReference type="RefSeq" id="WP_342076143.1">
    <property type="nucleotide sequence ID" value="NZ_CP151767.2"/>
</dbReference>
<dbReference type="EMBL" id="CP151767">
    <property type="protein sequence ID" value="WZU66823.1"/>
    <property type="molecule type" value="Genomic_DNA"/>
</dbReference>
<gene>
    <name evidence="1" type="ORF">AABB31_17750</name>
</gene>
<evidence type="ECO:0000313" key="1">
    <source>
        <dbReference type="EMBL" id="WZU66823.1"/>
    </source>
</evidence>
<reference evidence="1 2" key="2">
    <citation type="submission" date="2024-08" db="EMBL/GenBank/DDBJ databases">
        <title>Phylogenomic analyses of a clade within the roseobacter group suggest taxonomic reassignments of species of the genera Aestuariivita, Citreicella, Loktanella, Nautella, Pelagibaca, Ruegeria, Thalassobius, Thiobacimonas and Tropicibacter, and the proposal o.</title>
        <authorList>
            <person name="Jeon C.O."/>
        </authorList>
    </citation>
    <scope>NUCLEOTIDE SEQUENCE [LARGE SCALE GENOMIC DNA]</scope>
    <source>
        <strain evidence="1 2">SS1-5</strain>
    </source>
</reference>
<sequence length="293" mass="32804">MQIAFHIGANCTDEDRLLKSLLKNADVLLKQGISVPGPSRYRTLLREAIQGLKGAAPPADARDILLDTIVENDHVDRVVLSNGNFICIPNRIFDNGVFYSQATAKIDGLRQLFPNDDVSLFMGIRNPATFLQETFARSKTDQLVDYLGAVRPEEIRWSDVIRRIKKAAPEAPLTVWCNEDTPLLWEQLLRRIAGVNAQVELTGKDDMLARTVTREGIKAFRHALAKDPPRSQAEKHNRIAALWDEHARPEQLEDEINLPGLTPETIQTMIDSYDDDLAQIAHMPGVKLVMPVG</sequence>
<evidence type="ECO:0008006" key="3">
    <source>
        <dbReference type="Google" id="ProtNLM"/>
    </source>
</evidence>